<dbReference type="AlphaFoldDB" id="A0A242JXU8"/>
<comment type="caution">
    <text evidence="2">The sequence shown here is derived from an EMBL/GenBank/DDBJ whole genome shotgun (WGS) entry which is preliminary data.</text>
</comment>
<dbReference type="EMBL" id="NGMO01000003">
    <property type="protein sequence ID" value="OTP10040.1"/>
    <property type="molecule type" value="Genomic_DNA"/>
</dbReference>
<evidence type="ECO:0000313" key="2">
    <source>
        <dbReference type="EMBL" id="OTP10040.1"/>
    </source>
</evidence>
<evidence type="ECO:0008006" key="4">
    <source>
        <dbReference type="Google" id="ProtNLM"/>
    </source>
</evidence>
<keyword evidence="1" id="KW-0175">Coiled coil</keyword>
<name>A0A242JXU8_9ENTE</name>
<dbReference type="Proteomes" id="UP000194933">
    <property type="component" value="Unassembled WGS sequence"/>
</dbReference>
<evidence type="ECO:0000256" key="1">
    <source>
        <dbReference type="SAM" id="Coils"/>
    </source>
</evidence>
<accession>A0A242JXU8</accession>
<organism evidence="2 3">
    <name type="scientific">Candidatus Enterococcus wittei</name>
    <dbReference type="NCBI Taxonomy" id="1987383"/>
    <lineage>
        <taxon>Bacteria</taxon>
        <taxon>Bacillati</taxon>
        <taxon>Bacillota</taxon>
        <taxon>Bacilli</taxon>
        <taxon>Lactobacillales</taxon>
        <taxon>Enterococcaceae</taxon>
        <taxon>Enterococcus</taxon>
    </lineage>
</organism>
<keyword evidence="3" id="KW-1185">Reference proteome</keyword>
<feature type="coiled-coil region" evidence="1">
    <location>
        <begin position="1"/>
        <end position="80"/>
    </location>
</feature>
<protein>
    <recommendedName>
        <fullName evidence="4">V-type ATPase, subunit F</fullName>
    </recommendedName>
</protein>
<proteinExistence type="predicted"/>
<gene>
    <name evidence="2" type="ORF">A5844_001737</name>
</gene>
<dbReference type="STRING" id="1987383.A5844_001737"/>
<reference evidence="2 3" key="1">
    <citation type="submission" date="2017-05" db="EMBL/GenBank/DDBJ databases">
        <title>The Genome Sequence of Enterococcus sp. 10A9_DIV0425.</title>
        <authorList>
            <consortium name="The Broad Institute Genomics Platform"/>
            <consortium name="The Broad Institute Genomic Center for Infectious Diseases"/>
            <person name="Earl A."/>
            <person name="Manson A."/>
            <person name="Schwartman J."/>
            <person name="Gilmore M."/>
            <person name="Abouelleil A."/>
            <person name="Cao P."/>
            <person name="Chapman S."/>
            <person name="Cusick C."/>
            <person name="Shea T."/>
            <person name="Young S."/>
            <person name="Neafsey D."/>
            <person name="Nusbaum C."/>
            <person name="Birren B."/>
        </authorList>
    </citation>
    <scope>NUCLEOTIDE SEQUENCE [LARGE SCALE GENOMIC DNA]</scope>
    <source>
        <strain evidence="2 3">10A9_DIV0425</strain>
    </source>
</reference>
<sequence>MLEALEKIQKAEEMNERTFQELRQELRSYEKVKEDELEKLQDSQRLQLARMIEEKTDFEKQQVTREKEELAKEAHKLQMIVQEQYQKYRKEAVEAIIERVKETYGRH</sequence>
<evidence type="ECO:0000313" key="3">
    <source>
        <dbReference type="Proteomes" id="UP000194933"/>
    </source>
</evidence>